<feature type="transmembrane region" description="Helical" evidence="1">
    <location>
        <begin position="216"/>
        <end position="238"/>
    </location>
</feature>
<dbReference type="Pfam" id="PF10708">
    <property type="entry name" value="DUF2510"/>
    <property type="match status" value="1"/>
</dbReference>
<evidence type="ECO:0000259" key="2">
    <source>
        <dbReference type="Pfam" id="PF10708"/>
    </source>
</evidence>
<keyword evidence="4" id="KW-1185">Reference proteome</keyword>
<sequence>MTDAQQFPPGWYADPDNPSVHRWWNGTAWTEARQPANPAPAAPANAAPAAPASAAPAAPAAYPPYQQAPAAYSSAPSAYPSYPSAAPAPVRRDIPTDTPWIWLVVFVPLLSIVPLFFLDWNGFLEAAVLDPNGSASAEWVGSFTGATLLLTLLGYLVIAAQIVFAYLDWRALRARGIDKPFHWAWIFFTLVISNGVYVIGRGVVLRRQTGKGLGPVWAWIAVSVGTLIIGVVFASYLLNQLFALAAIYDSPMAP</sequence>
<reference evidence="4" key="1">
    <citation type="submission" date="2019-09" db="EMBL/GenBank/DDBJ databases">
        <title>Mumia zhuanghuii sp. nov. isolated from the intestinal contents of plateau pika (Ochotona curzoniae) in the Qinghai-Tibet plateau of China.</title>
        <authorList>
            <person name="Tian Z."/>
        </authorList>
    </citation>
    <scope>NUCLEOTIDE SEQUENCE [LARGE SCALE GENOMIC DNA]</scope>
    <source>
        <strain evidence="4">L-031</strain>
    </source>
</reference>
<evidence type="ECO:0000256" key="1">
    <source>
        <dbReference type="SAM" id="Phobius"/>
    </source>
</evidence>
<protein>
    <submittedName>
        <fullName evidence="3">DUF2510 domain-containing protein</fullName>
    </submittedName>
</protein>
<dbReference type="Proteomes" id="UP000325516">
    <property type="component" value="Chromosome"/>
</dbReference>
<name>A0A5J6L5Q1_9MICO</name>
<accession>A0A5J6L5Q1</accession>
<keyword evidence="1" id="KW-0472">Membrane</keyword>
<evidence type="ECO:0000313" key="4">
    <source>
        <dbReference type="Proteomes" id="UP000325516"/>
    </source>
</evidence>
<dbReference type="AlphaFoldDB" id="A0A5J6L5Q1"/>
<proteinExistence type="predicted"/>
<dbReference type="KEGG" id="mlz:F6J85_12325"/>
<keyword evidence="1" id="KW-0812">Transmembrane</keyword>
<keyword evidence="1" id="KW-1133">Transmembrane helix</keyword>
<gene>
    <name evidence="3" type="ORF">F6J85_12325</name>
</gene>
<feature type="transmembrane region" description="Helical" evidence="1">
    <location>
        <begin position="181"/>
        <end position="204"/>
    </location>
</feature>
<evidence type="ECO:0000313" key="3">
    <source>
        <dbReference type="EMBL" id="QEW03797.1"/>
    </source>
</evidence>
<dbReference type="EMBL" id="CP044232">
    <property type="protein sequence ID" value="QEW03797.1"/>
    <property type="molecule type" value="Genomic_DNA"/>
</dbReference>
<feature type="transmembrane region" description="Helical" evidence="1">
    <location>
        <begin position="143"/>
        <end position="169"/>
    </location>
</feature>
<feature type="domain" description="DUF2510" evidence="2">
    <location>
        <begin position="9"/>
        <end position="42"/>
    </location>
</feature>
<organism evidence="3 4">
    <name type="scientific">Microbacterium lushaniae</name>
    <dbReference type="NCBI Taxonomy" id="2614639"/>
    <lineage>
        <taxon>Bacteria</taxon>
        <taxon>Bacillati</taxon>
        <taxon>Actinomycetota</taxon>
        <taxon>Actinomycetes</taxon>
        <taxon>Micrococcales</taxon>
        <taxon>Microbacteriaceae</taxon>
        <taxon>Microbacterium</taxon>
    </lineage>
</organism>
<dbReference type="RefSeq" id="WP_150925380.1">
    <property type="nucleotide sequence ID" value="NZ_CP044232.1"/>
</dbReference>
<dbReference type="InterPro" id="IPR018929">
    <property type="entry name" value="DUF2510"/>
</dbReference>
<feature type="transmembrane region" description="Helical" evidence="1">
    <location>
        <begin position="100"/>
        <end position="123"/>
    </location>
</feature>